<evidence type="ECO:0000313" key="6">
    <source>
        <dbReference type="EMBL" id="PXF47855.1"/>
    </source>
</evidence>
<dbReference type="EMBL" id="NBIV01000018">
    <property type="protein sequence ID" value="PXF47855.1"/>
    <property type="molecule type" value="Genomic_DNA"/>
</dbReference>
<dbReference type="AlphaFoldDB" id="A0A2V3J0K0"/>
<dbReference type="InterPro" id="IPR036322">
    <property type="entry name" value="WD40_repeat_dom_sf"/>
</dbReference>
<comment type="subcellular location">
    <subcellularLocation>
        <location evidence="1">Nucleus</location>
    </subcellularLocation>
</comment>
<name>A0A2V3J0K0_9FLOR</name>
<feature type="compositionally biased region" description="Basic residues" evidence="5">
    <location>
        <begin position="1"/>
        <end position="16"/>
    </location>
</feature>
<keyword evidence="3" id="KW-0677">Repeat</keyword>
<dbReference type="Gene3D" id="2.130.10.10">
    <property type="entry name" value="YVTN repeat-like/Quinoprotein amine dehydrogenase"/>
    <property type="match status" value="1"/>
</dbReference>
<dbReference type="InterPro" id="IPR015943">
    <property type="entry name" value="WD40/YVTN_repeat-like_dom_sf"/>
</dbReference>
<organism evidence="6 7">
    <name type="scientific">Gracilariopsis chorda</name>
    <dbReference type="NCBI Taxonomy" id="448386"/>
    <lineage>
        <taxon>Eukaryota</taxon>
        <taxon>Rhodophyta</taxon>
        <taxon>Florideophyceae</taxon>
        <taxon>Rhodymeniophycidae</taxon>
        <taxon>Gracilariales</taxon>
        <taxon>Gracilariaceae</taxon>
        <taxon>Gracilariopsis</taxon>
    </lineage>
</organism>
<proteinExistence type="predicted"/>
<protein>
    <submittedName>
        <fullName evidence="6">Nucleoporin Nup43</fullName>
    </submittedName>
</protein>
<keyword evidence="4" id="KW-0539">Nucleus</keyword>
<dbReference type="PANTHER" id="PTHR22652:SF0">
    <property type="entry name" value="NUCLEOPORIN NUP43"/>
    <property type="match status" value="1"/>
</dbReference>
<dbReference type="PANTHER" id="PTHR22652">
    <property type="entry name" value="NUCLEOPORIN NUP43"/>
    <property type="match status" value="1"/>
</dbReference>
<dbReference type="GO" id="GO:0031080">
    <property type="term" value="C:nuclear pore outer ring"/>
    <property type="evidence" value="ECO:0007669"/>
    <property type="project" value="TreeGrafter"/>
</dbReference>
<dbReference type="SUPFAM" id="SSF50978">
    <property type="entry name" value="WD40 repeat-like"/>
    <property type="match status" value="1"/>
</dbReference>
<feature type="compositionally biased region" description="Polar residues" evidence="5">
    <location>
        <begin position="25"/>
        <end position="34"/>
    </location>
</feature>
<sequence length="398" mass="42379">MHGMRRTIPRSARRAPVKSEPAPASSKTFSTTEPNRYVPDFNAKANETASEMPLVAKHPQPQMITPPLITVTSAAQNCIRWLPNVSEDAVGVIGSGDGENDFLTFYSVTAKEELDYKSIVEVAHEGKVNKISVTDEGQVYTASSTGSVYTISGLDPHKKTLHKICDIEKFGKPESVSSVASSAIGLVAAGVHGSLMIIDNNTGQVSSLQFDEVGFRDLISVDERGTEIVTAGCDIAVWDVRSGDRTDLIHPGKCVATCVGIDPGQPHFVMGGMRNGELAIWDRRSDSLPFNRIGLHSGPIWDLGVVSSSRAGMLLSCGEDGNVNLVDFTKAGDRGGFGSIEQAFCDQGEFWRAGLSLADITSVTREALAVNSVNSHRSAALFAYATDGGVLGFGNLSS</sequence>
<dbReference type="OrthoDB" id="3005at2759"/>
<dbReference type="Proteomes" id="UP000247409">
    <property type="component" value="Unassembled WGS sequence"/>
</dbReference>
<keyword evidence="2" id="KW-0853">WD repeat</keyword>
<accession>A0A2V3J0K0</accession>
<comment type="caution">
    <text evidence="6">The sequence shown here is derived from an EMBL/GenBank/DDBJ whole genome shotgun (WGS) entry which is preliminary data.</text>
</comment>
<evidence type="ECO:0000313" key="7">
    <source>
        <dbReference type="Proteomes" id="UP000247409"/>
    </source>
</evidence>
<dbReference type="SMART" id="SM00320">
    <property type="entry name" value="WD40"/>
    <property type="match status" value="4"/>
</dbReference>
<keyword evidence="7" id="KW-1185">Reference proteome</keyword>
<evidence type="ECO:0000256" key="5">
    <source>
        <dbReference type="SAM" id="MobiDB-lite"/>
    </source>
</evidence>
<evidence type="ECO:0000256" key="1">
    <source>
        <dbReference type="ARBA" id="ARBA00004123"/>
    </source>
</evidence>
<evidence type="ECO:0000256" key="3">
    <source>
        <dbReference type="ARBA" id="ARBA00022737"/>
    </source>
</evidence>
<gene>
    <name evidence="6" type="ORF">BWQ96_02241</name>
</gene>
<dbReference type="STRING" id="448386.A0A2V3J0K0"/>
<evidence type="ECO:0000256" key="4">
    <source>
        <dbReference type="ARBA" id="ARBA00023242"/>
    </source>
</evidence>
<feature type="region of interest" description="Disordered" evidence="5">
    <location>
        <begin position="1"/>
        <end position="37"/>
    </location>
</feature>
<evidence type="ECO:0000256" key="2">
    <source>
        <dbReference type="ARBA" id="ARBA00022574"/>
    </source>
</evidence>
<reference evidence="6 7" key="1">
    <citation type="journal article" date="2018" name="Mol. Biol. Evol.">
        <title>Analysis of the draft genome of the red seaweed Gracilariopsis chorda provides insights into genome size evolution in Rhodophyta.</title>
        <authorList>
            <person name="Lee J."/>
            <person name="Yang E.C."/>
            <person name="Graf L."/>
            <person name="Yang J.H."/>
            <person name="Qiu H."/>
            <person name="Zel Zion U."/>
            <person name="Chan C.X."/>
            <person name="Stephens T.G."/>
            <person name="Weber A.P.M."/>
            <person name="Boo G.H."/>
            <person name="Boo S.M."/>
            <person name="Kim K.M."/>
            <person name="Shin Y."/>
            <person name="Jung M."/>
            <person name="Lee S.J."/>
            <person name="Yim H.S."/>
            <person name="Lee J.H."/>
            <person name="Bhattacharya D."/>
            <person name="Yoon H.S."/>
        </authorList>
    </citation>
    <scope>NUCLEOTIDE SEQUENCE [LARGE SCALE GENOMIC DNA]</scope>
    <source>
        <strain evidence="6 7">SKKU-2015</strain>
        <tissue evidence="6">Whole body</tissue>
    </source>
</reference>
<dbReference type="InterPro" id="IPR001680">
    <property type="entry name" value="WD40_rpt"/>
</dbReference>